<dbReference type="SUPFAM" id="SSF100950">
    <property type="entry name" value="NagB/RpiA/CoA transferase-like"/>
    <property type="match status" value="1"/>
</dbReference>
<dbReference type="EC" id="6.3.3.2" evidence="5"/>
<dbReference type="PIRSF" id="PIRSF006806">
    <property type="entry name" value="FTHF_cligase"/>
    <property type="match status" value="1"/>
</dbReference>
<comment type="cofactor">
    <cofactor evidence="5">
        <name>Mg(2+)</name>
        <dbReference type="ChEBI" id="CHEBI:18420"/>
    </cofactor>
</comment>
<proteinExistence type="inferred from homology"/>
<dbReference type="GO" id="GO:0035999">
    <property type="term" value="P:tetrahydrofolate interconversion"/>
    <property type="evidence" value="ECO:0007669"/>
    <property type="project" value="TreeGrafter"/>
</dbReference>
<evidence type="ECO:0000256" key="3">
    <source>
        <dbReference type="ARBA" id="ARBA00022840"/>
    </source>
</evidence>
<protein>
    <recommendedName>
        <fullName evidence="5">5-formyltetrahydrofolate cyclo-ligase</fullName>
        <ecNumber evidence="5">6.3.3.2</ecNumber>
    </recommendedName>
</protein>
<dbReference type="Proteomes" id="UP000285456">
    <property type="component" value="Unassembled WGS sequence"/>
</dbReference>
<feature type="binding site" evidence="4">
    <location>
        <position position="54"/>
    </location>
    <ligand>
        <name>substrate</name>
    </ligand>
</feature>
<dbReference type="AlphaFoldDB" id="A0A417YJC6"/>
<gene>
    <name evidence="6" type="ORF">D1B32_09095</name>
</gene>
<dbReference type="GO" id="GO:0046872">
    <property type="term" value="F:metal ion binding"/>
    <property type="evidence" value="ECO:0007669"/>
    <property type="project" value="UniProtKB-KW"/>
</dbReference>
<evidence type="ECO:0000313" key="6">
    <source>
        <dbReference type="EMBL" id="RHW33185.1"/>
    </source>
</evidence>
<evidence type="ECO:0000256" key="2">
    <source>
        <dbReference type="ARBA" id="ARBA00022741"/>
    </source>
</evidence>
<feature type="binding site" evidence="4">
    <location>
        <begin position="133"/>
        <end position="141"/>
    </location>
    <ligand>
        <name>ATP</name>
        <dbReference type="ChEBI" id="CHEBI:30616"/>
    </ligand>
</feature>
<reference evidence="6 7" key="1">
    <citation type="journal article" date="2007" name="Int. J. Syst. Evol. Microbiol.">
        <title>Oceanobacillus profundus sp. nov., isolated from a deep-sea sediment core.</title>
        <authorList>
            <person name="Kim Y.G."/>
            <person name="Choi D.H."/>
            <person name="Hyun S."/>
            <person name="Cho B.C."/>
        </authorList>
    </citation>
    <scope>NUCLEOTIDE SEQUENCE [LARGE SCALE GENOMIC DNA]</scope>
    <source>
        <strain evidence="6 7">DSM 18246</strain>
    </source>
</reference>
<feature type="binding site" evidence="4">
    <location>
        <position position="49"/>
    </location>
    <ligand>
        <name>substrate</name>
    </ligand>
</feature>
<keyword evidence="5" id="KW-0479">Metal-binding</keyword>
<dbReference type="InterPro" id="IPR024185">
    <property type="entry name" value="FTHF_cligase-like_sf"/>
</dbReference>
<dbReference type="NCBIfam" id="TIGR02727">
    <property type="entry name" value="MTHFS_bact"/>
    <property type="match status" value="1"/>
</dbReference>
<evidence type="ECO:0000256" key="5">
    <source>
        <dbReference type="RuleBase" id="RU361279"/>
    </source>
</evidence>
<keyword evidence="6" id="KW-0436">Ligase</keyword>
<keyword evidence="7" id="KW-1185">Reference proteome</keyword>
<comment type="catalytic activity">
    <reaction evidence="5">
        <text>(6S)-5-formyl-5,6,7,8-tetrahydrofolate + ATP = (6R)-5,10-methenyltetrahydrofolate + ADP + phosphate</text>
        <dbReference type="Rhea" id="RHEA:10488"/>
        <dbReference type="ChEBI" id="CHEBI:30616"/>
        <dbReference type="ChEBI" id="CHEBI:43474"/>
        <dbReference type="ChEBI" id="CHEBI:57455"/>
        <dbReference type="ChEBI" id="CHEBI:57457"/>
        <dbReference type="ChEBI" id="CHEBI:456216"/>
        <dbReference type="EC" id="6.3.3.2"/>
    </reaction>
</comment>
<sequence>MDKTKLRKEAIDRFKKIAMHEKKQIEDQLKERLLSSELWKNANTIGMTIAQDFEWATGSIIEAGWKQNKRIVVPKCIPVDKQLHFYAINTFNQLESVYFDLLEPIPDRKRFVAKKDIDLLIVPGILFDKHGYRIGFGGGYYDRFLVDFNQKTVSLCSDEQLVDHIPKEKHDLPVQYVITANKIIHTQES</sequence>
<dbReference type="PANTHER" id="PTHR23407:SF1">
    <property type="entry name" value="5-FORMYLTETRAHYDROFOLATE CYCLO-LIGASE"/>
    <property type="match status" value="1"/>
</dbReference>
<evidence type="ECO:0000256" key="1">
    <source>
        <dbReference type="ARBA" id="ARBA00010638"/>
    </source>
</evidence>
<dbReference type="PANTHER" id="PTHR23407">
    <property type="entry name" value="ATPASE INHIBITOR/5-FORMYLTETRAHYDROFOLATE CYCLO-LIGASE"/>
    <property type="match status" value="1"/>
</dbReference>
<dbReference type="Pfam" id="PF01812">
    <property type="entry name" value="5-FTHF_cyc-lig"/>
    <property type="match status" value="1"/>
</dbReference>
<organism evidence="6 7">
    <name type="scientific">Oceanobacillus profundus</name>
    <dbReference type="NCBI Taxonomy" id="372463"/>
    <lineage>
        <taxon>Bacteria</taxon>
        <taxon>Bacillati</taxon>
        <taxon>Bacillota</taxon>
        <taxon>Bacilli</taxon>
        <taxon>Bacillales</taxon>
        <taxon>Bacillaceae</taxon>
        <taxon>Oceanobacillus</taxon>
    </lineage>
</organism>
<dbReference type="GO" id="GO:0005524">
    <property type="term" value="F:ATP binding"/>
    <property type="evidence" value="ECO:0007669"/>
    <property type="project" value="UniProtKB-KW"/>
</dbReference>
<comment type="similarity">
    <text evidence="1 5">Belongs to the 5-formyltetrahydrofolate cyclo-ligase family.</text>
</comment>
<keyword evidence="5" id="KW-0460">Magnesium</keyword>
<evidence type="ECO:0000313" key="7">
    <source>
        <dbReference type="Proteomes" id="UP000285456"/>
    </source>
</evidence>
<dbReference type="OrthoDB" id="9801938at2"/>
<keyword evidence="3 4" id="KW-0067">ATP-binding</keyword>
<dbReference type="EMBL" id="QWEH01000004">
    <property type="protein sequence ID" value="RHW33185.1"/>
    <property type="molecule type" value="Genomic_DNA"/>
</dbReference>
<dbReference type="RefSeq" id="WP_118889141.1">
    <property type="nucleotide sequence ID" value="NZ_PHUT01000004.1"/>
</dbReference>
<feature type="binding site" evidence="4">
    <location>
        <begin position="3"/>
        <end position="7"/>
    </location>
    <ligand>
        <name>ATP</name>
        <dbReference type="ChEBI" id="CHEBI:30616"/>
    </ligand>
</feature>
<dbReference type="InterPro" id="IPR002698">
    <property type="entry name" value="FTHF_cligase"/>
</dbReference>
<evidence type="ECO:0000256" key="4">
    <source>
        <dbReference type="PIRSR" id="PIRSR006806-1"/>
    </source>
</evidence>
<name>A0A417YJC6_9BACI</name>
<keyword evidence="2 4" id="KW-0547">Nucleotide-binding</keyword>
<accession>A0A417YJC6</accession>
<dbReference type="InterPro" id="IPR037171">
    <property type="entry name" value="NagB/RpiA_transferase-like"/>
</dbReference>
<dbReference type="GO" id="GO:0009396">
    <property type="term" value="P:folic acid-containing compound biosynthetic process"/>
    <property type="evidence" value="ECO:0007669"/>
    <property type="project" value="TreeGrafter"/>
</dbReference>
<comment type="caution">
    <text evidence="6">The sequence shown here is derived from an EMBL/GenBank/DDBJ whole genome shotgun (WGS) entry which is preliminary data.</text>
</comment>
<dbReference type="Gene3D" id="3.40.50.10420">
    <property type="entry name" value="NagB/RpiA/CoA transferase-like"/>
    <property type="match status" value="1"/>
</dbReference>
<dbReference type="GO" id="GO:0030272">
    <property type="term" value="F:5-formyltetrahydrofolate cyclo-ligase activity"/>
    <property type="evidence" value="ECO:0007669"/>
    <property type="project" value="UniProtKB-EC"/>
</dbReference>